<evidence type="ECO:0000256" key="2">
    <source>
        <dbReference type="ARBA" id="ARBA00023315"/>
    </source>
</evidence>
<dbReference type="PANTHER" id="PTHR10545:SF29">
    <property type="entry name" value="GH14572P-RELATED"/>
    <property type="match status" value="1"/>
</dbReference>
<organism evidence="4">
    <name type="scientific">hydrothermal vent metagenome</name>
    <dbReference type="NCBI Taxonomy" id="652676"/>
    <lineage>
        <taxon>unclassified sequences</taxon>
        <taxon>metagenomes</taxon>
        <taxon>ecological metagenomes</taxon>
    </lineage>
</organism>
<feature type="domain" description="N-acetyltransferase" evidence="3">
    <location>
        <begin position="7"/>
        <end position="151"/>
    </location>
</feature>
<dbReference type="PANTHER" id="PTHR10545">
    <property type="entry name" value="DIAMINE N-ACETYLTRANSFERASE"/>
    <property type="match status" value="1"/>
</dbReference>
<dbReference type="EMBL" id="UOEQ01000447">
    <property type="protein sequence ID" value="VAW23140.1"/>
    <property type="molecule type" value="Genomic_DNA"/>
</dbReference>
<dbReference type="Gene3D" id="3.40.630.30">
    <property type="match status" value="1"/>
</dbReference>
<gene>
    <name evidence="4" type="ORF">MNBD_ALPHA11-1286</name>
</gene>
<dbReference type="CDD" id="cd04301">
    <property type="entry name" value="NAT_SF"/>
    <property type="match status" value="1"/>
</dbReference>
<protein>
    <recommendedName>
        <fullName evidence="3">N-acetyltransferase domain-containing protein</fullName>
    </recommendedName>
</protein>
<dbReference type="InterPro" id="IPR016181">
    <property type="entry name" value="Acyl_CoA_acyltransferase"/>
</dbReference>
<keyword evidence="1" id="KW-0808">Transferase</keyword>
<dbReference type="InterPro" id="IPR000182">
    <property type="entry name" value="GNAT_dom"/>
</dbReference>
<dbReference type="GO" id="GO:0008080">
    <property type="term" value="F:N-acetyltransferase activity"/>
    <property type="evidence" value="ECO:0007669"/>
    <property type="project" value="UniProtKB-ARBA"/>
</dbReference>
<evidence type="ECO:0000256" key="1">
    <source>
        <dbReference type="ARBA" id="ARBA00022679"/>
    </source>
</evidence>
<proteinExistence type="predicted"/>
<reference evidence="4" key="1">
    <citation type="submission" date="2018-06" db="EMBL/GenBank/DDBJ databases">
        <authorList>
            <person name="Zhirakovskaya E."/>
        </authorList>
    </citation>
    <scope>NUCLEOTIDE SEQUENCE</scope>
</reference>
<dbReference type="SUPFAM" id="SSF55729">
    <property type="entry name" value="Acyl-CoA N-acyltransferases (Nat)"/>
    <property type="match status" value="1"/>
</dbReference>
<dbReference type="InterPro" id="IPR051016">
    <property type="entry name" value="Diverse_Substrate_AcTransf"/>
</dbReference>
<evidence type="ECO:0000313" key="4">
    <source>
        <dbReference type="EMBL" id="VAW23140.1"/>
    </source>
</evidence>
<feature type="non-terminal residue" evidence="4">
    <location>
        <position position="1"/>
    </location>
</feature>
<accession>A0A3B0U2D2</accession>
<dbReference type="PROSITE" id="PS51186">
    <property type="entry name" value="GNAT"/>
    <property type="match status" value="1"/>
</dbReference>
<name>A0A3B0U2D2_9ZZZZ</name>
<dbReference type="Pfam" id="PF00583">
    <property type="entry name" value="Acetyltransf_1"/>
    <property type="match status" value="1"/>
</dbReference>
<keyword evidence="2" id="KW-0012">Acyltransferase</keyword>
<dbReference type="AlphaFoldDB" id="A0A3B0U2D2"/>
<evidence type="ECO:0000259" key="3">
    <source>
        <dbReference type="PROSITE" id="PS51186"/>
    </source>
</evidence>
<sequence>EIFMPTVKIRSLVASDKPAWEILWSNYLKFYETSLPVSMFNLAFERLISPDENEYTGLIALLSGEAVGIAHTLKHRHGWKEQKVIYLQDLFVSESTRGSGVARELIAEIYRRADSEGTPDVYWLTATTNSTARGLYDKIAVDSGLIQYTRY</sequence>